<reference evidence="1 2" key="1">
    <citation type="journal article" date="2020" name="Nature">
        <title>Six reference-quality genomes reveal evolution of bat adaptations.</title>
        <authorList>
            <person name="Jebb D."/>
            <person name="Huang Z."/>
            <person name="Pippel M."/>
            <person name="Hughes G.M."/>
            <person name="Lavrichenko K."/>
            <person name="Devanna P."/>
            <person name="Winkler S."/>
            <person name="Jermiin L.S."/>
            <person name="Skirmuntt E.C."/>
            <person name="Katzourakis A."/>
            <person name="Burkitt-Gray L."/>
            <person name="Ray D.A."/>
            <person name="Sullivan K.A.M."/>
            <person name="Roscito J.G."/>
            <person name="Kirilenko B.M."/>
            <person name="Davalos L.M."/>
            <person name="Corthals A.P."/>
            <person name="Power M.L."/>
            <person name="Jones G."/>
            <person name="Ransome R.D."/>
            <person name="Dechmann D.K.N."/>
            <person name="Locatelli A.G."/>
            <person name="Puechmaille S.J."/>
            <person name="Fedrigo O."/>
            <person name="Jarvis E.D."/>
            <person name="Hiller M."/>
            <person name="Vernes S.C."/>
            <person name="Myers E.W."/>
            <person name="Teeling E.C."/>
        </authorList>
    </citation>
    <scope>NUCLEOTIDE SEQUENCE [LARGE SCALE GENOMIC DNA]</scope>
    <source>
        <strain evidence="1">Bat1K_MPI-CBG_1</strain>
    </source>
</reference>
<sequence>MFSPICPPRARDIKERIIKWNFIKVNIFCMAKENISKMKRELTTWENIFANDNSEKDLISKIYKERIQLHSRKTNNPITKWAKDLNRHFSKDIQRVQRHMKRCSESLTIREMQIKTTMRYHFTPVRMAIINQQTIRVGEVVEKSGP</sequence>
<gene>
    <name evidence="1" type="ORF">HJG60_008758</name>
</gene>
<protein>
    <submittedName>
        <fullName evidence="1">Uncharacterized protein</fullName>
    </submittedName>
</protein>
<dbReference type="AlphaFoldDB" id="A0A834DJ47"/>
<accession>A0A834DJ47</accession>
<evidence type="ECO:0000313" key="1">
    <source>
        <dbReference type="EMBL" id="KAF6081739.1"/>
    </source>
</evidence>
<organism evidence="1 2">
    <name type="scientific">Phyllostomus discolor</name>
    <name type="common">pale spear-nosed bat</name>
    <dbReference type="NCBI Taxonomy" id="89673"/>
    <lineage>
        <taxon>Eukaryota</taxon>
        <taxon>Metazoa</taxon>
        <taxon>Chordata</taxon>
        <taxon>Craniata</taxon>
        <taxon>Vertebrata</taxon>
        <taxon>Euteleostomi</taxon>
        <taxon>Mammalia</taxon>
        <taxon>Eutheria</taxon>
        <taxon>Laurasiatheria</taxon>
        <taxon>Chiroptera</taxon>
        <taxon>Yangochiroptera</taxon>
        <taxon>Phyllostomidae</taxon>
        <taxon>Phyllostominae</taxon>
        <taxon>Phyllostomus</taxon>
    </lineage>
</organism>
<proteinExistence type="predicted"/>
<dbReference type="Proteomes" id="UP000664940">
    <property type="component" value="Unassembled WGS sequence"/>
</dbReference>
<comment type="caution">
    <text evidence="1">The sequence shown here is derived from an EMBL/GenBank/DDBJ whole genome shotgun (WGS) entry which is preliminary data.</text>
</comment>
<evidence type="ECO:0000313" key="2">
    <source>
        <dbReference type="Proteomes" id="UP000664940"/>
    </source>
</evidence>
<name>A0A834DJ47_9CHIR</name>
<dbReference type="EMBL" id="JABVXQ010000013">
    <property type="protein sequence ID" value="KAF6081739.1"/>
    <property type="molecule type" value="Genomic_DNA"/>
</dbReference>